<protein>
    <submittedName>
        <fullName evidence="1">Uncharacterized protein</fullName>
    </submittedName>
</protein>
<reference evidence="1 2" key="1">
    <citation type="submission" date="2009-01" db="EMBL/GenBank/DDBJ databases">
        <title>Complete sequence of chromosome of Methylobacterium nodulans ORS 2060.</title>
        <authorList>
            <consortium name="US DOE Joint Genome Institute"/>
            <person name="Lucas S."/>
            <person name="Copeland A."/>
            <person name="Lapidus A."/>
            <person name="Glavina del Rio T."/>
            <person name="Dalin E."/>
            <person name="Tice H."/>
            <person name="Bruce D."/>
            <person name="Goodwin L."/>
            <person name="Pitluck S."/>
            <person name="Sims D."/>
            <person name="Brettin T."/>
            <person name="Detter J.C."/>
            <person name="Han C."/>
            <person name="Larimer F."/>
            <person name="Land M."/>
            <person name="Hauser L."/>
            <person name="Kyrpides N."/>
            <person name="Ivanova N."/>
            <person name="Marx C.J."/>
            <person name="Richardson P."/>
        </authorList>
    </citation>
    <scope>NUCLEOTIDE SEQUENCE [LARGE SCALE GENOMIC DNA]</scope>
    <source>
        <strain evidence="2">LMG 21967 / CNCM I-2342 / ORS 2060</strain>
    </source>
</reference>
<dbReference type="Pfam" id="PF20099">
    <property type="entry name" value="DUF6489"/>
    <property type="match status" value="1"/>
</dbReference>
<name>B8ISA8_METNO</name>
<evidence type="ECO:0000313" key="1">
    <source>
        <dbReference type="EMBL" id="ACL58748.1"/>
    </source>
</evidence>
<dbReference type="KEGG" id="mno:Mnod_3848"/>
<sequence length="77" mass="8572">MKVTADIDCTPEEARVFLGLPDVQPLQAAVMAHMEKRMLAEVDRFSPDRLMKTWMSLFGQSPPARVSGARRDVPKGS</sequence>
<keyword evidence="2" id="KW-1185">Reference proteome</keyword>
<organism evidence="1 2">
    <name type="scientific">Methylobacterium nodulans (strain LMG 21967 / CNCM I-2342 / ORS 2060)</name>
    <dbReference type="NCBI Taxonomy" id="460265"/>
    <lineage>
        <taxon>Bacteria</taxon>
        <taxon>Pseudomonadati</taxon>
        <taxon>Pseudomonadota</taxon>
        <taxon>Alphaproteobacteria</taxon>
        <taxon>Hyphomicrobiales</taxon>
        <taxon>Methylobacteriaceae</taxon>
        <taxon>Methylobacterium</taxon>
    </lineage>
</organism>
<evidence type="ECO:0000313" key="2">
    <source>
        <dbReference type="Proteomes" id="UP000008207"/>
    </source>
</evidence>
<dbReference type="Proteomes" id="UP000008207">
    <property type="component" value="Chromosome"/>
</dbReference>
<dbReference type="STRING" id="460265.Mnod_3848"/>
<accession>B8ISA8</accession>
<dbReference type="AlphaFoldDB" id="B8ISA8"/>
<proteinExistence type="predicted"/>
<gene>
    <name evidence="1" type="ordered locus">Mnod_3848</name>
</gene>
<dbReference type="HOGENOM" id="CLU_2617986_0_0_5"/>
<dbReference type="EMBL" id="CP001349">
    <property type="protein sequence ID" value="ACL58748.1"/>
    <property type="molecule type" value="Genomic_DNA"/>
</dbReference>
<dbReference type="InterPro" id="IPR045502">
    <property type="entry name" value="DUF6489"/>
</dbReference>
<dbReference type="eggNOG" id="COG3266">
    <property type="taxonomic scope" value="Bacteria"/>
</dbReference>